<dbReference type="Gene3D" id="2.40.50.230">
    <property type="entry name" value="Gp5 N-terminal domain"/>
    <property type="match status" value="1"/>
</dbReference>
<evidence type="ECO:0000259" key="2">
    <source>
        <dbReference type="Pfam" id="PF18352"/>
    </source>
</evidence>
<dbReference type="InterPro" id="IPR037026">
    <property type="entry name" value="Vgr_OB-fold_dom_sf"/>
</dbReference>
<feature type="region of interest" description="Disordered" evidence="1">
    <location>
        <begin position="172"/>
        <end position="203"/>
    </location>
</feature>
<sequence length="203" mass="22231">MTDQGNSPFLDMINEAVNSQLRNLMVCLPGKVISFDPDTQMAQVECGIQKRINGVFRTIPVIDSVRVQFAGDNEWYFWHQIKPGTEGLIHFSQRAVDTWNDQGGPVAPHELRMFSAEDAYFVPGIRSTPRIIPGFVNEGVGMSSYDGATRIHLAPGSITLTATDVAINSETLTHNGTNVGDTHVHPQGPDSDGNTQQNTEPPQ</sequence>
<dbReference type="Pfam" id="PF18352">
    <property type="entry name" value="Gp138_N"/>
    <property type="match status" value="1"/>
</dbReference>
<evidence type="ECO:0000313" key="3">
    <source>
        <dbReference type="EMBL" id="QJB00838.1"/>
    </source>
</evidence>
<organism evidence="3">
    <name type="scientific">viral metagenome</name>
    <dbReference type="NCBI Taxonomy" id="1070528"/>
    <lineage>
        <taxon>unclassified sequences</taxon>
        <taxon>metagenomes</taxon>
        <taxon>organismal metagenomes</taxon>
    </lineage>
</organism>
<dbReference type="EMBL" id="MT143702">
    <property type="protein sequence ID" value="QJB00838.1"/>
    <property type="molecule type" value="Genomic_DNA"/>
</dbReference>
<reference evidence="3" key="1">
    <citation type="submission" date="2020-03" db="EMBL/GenBank/DDBJ databases">
        <title>The deep terrestrial virosphere.</title>
        <authorList>
            <person name="Holmfeldt K."/>
            <person name="Nilsson E."/>
            <person name="Simone D."/>
            <person name="Lopez-Fernandez M."/>
            <person name="Wu X."/>
            <person name="de Brujin I."/>
            <person name="Lundin D."/>
            <person name="Andersson A."/>
            <person name="Bertilsson S."/>
            <person name="Dopson M."/>
        </authorList>
    </citation>
    <scope>NUCLEOTIDE SEQUENCE</scope>
    <source>
        <strain evidence="3">MM171A00157</strain>
        <strain evidence="4">MM171B00143</strain>
    </source>
</reference>
<protein>
    <recommendedName>
        <fullName evidence="2">Phage protein Gp138 N-terminal domain-containing protein</fullName>
    </recommendedName>
</protein>
<evidence type="ECO:0000256" key="1">
    <source>
        <dbReference type="SAM" id="MobiDB-lite"/>
    </source>
</evidence>
<dbReference type="EMBL" id="MT143894">
    <property type="protein sequence ID" value="QJB05071.1"/>
    <property type="molecule type" value="Genomic_DNA"/>
</dbReference>
<gene>
    <name evidence="3" type="ORF">MM171A00157_0007</name>
    <name evidence="4" type="ORF">MM171B00143_0042</name>
</gene>
<dbReference type="InterPro" id="IPR041599">
    <property type="entry name" value="Gp138_N"/>
</dbReference>
<name>A0A6M3LZX7_9ZZZZ</name>
<feature type="domain" description="Phage protein Gp138 N-terminal" evidence="2">
    <location>
        <begin position="28"/>
        <end position="124"/>
    </location>
</feature>
<proteinExistence type="predicted"/>
<feature type="compositionally biased region" description="Polar residues" evidence="1">
    <location>
        <begin position="192"/>
        <end position="203"/>
    </location>
</feature>
<accession>A0A6M3LZX7</accession>
<evidence type="ECO:0000313" key="4">
    <source>
        <dbReference type="EMBL" id="QJB05071.1"/>
    </source>
</evidence>
<dbReference type="AlphaFoldDB" id="A0A6M3LZX7"/>